<name>A0ABV9DQ26_9BACI</name>
<keyword evidence="5" id="KW-0598">Phosphotransferase system</keyword>
<dbReference type="PANTHER" id="PTHR45008:SF1">
    <property type="entry name" value="PTS SYSTEM GLUCOSE-SPECIFIC EIIA COMPONENT"/>
    <property type="match status" value="1"/>
</dbReference>
<protein>
    <submittedName>
        <fullName evidence="8">PTS glucose transporter subunit IIA</fullName>
    </submittedName>
</protein>
<keyword evidence="9" id="KW-1185">Reference proteome</keyword>
<dbReference type="Proteomes" id="UP001595989">
    <property type="component" value="Unassembled WGS sequence"/>
</dbReference>
<comment type="caution">
    <text evidence="8">The sequence shown here is derived from an EMBL/GenBank/DDBJ whole genome shotgun (WGS) entry which is preliminary data.</text>
</comment>
<keyword evidence="2" id="KW-0813">Transport</keyword>
<dbReference type="Pfam" id="PF00358">
    <property type="entry name" value="PTS_EIIA_1"/>
    <property type="match status" value="1"/>
</dbReference>
<evidence type="ECO:0000256" key="1">
    <source>
        <dbReference type="ARBA" id="ARBA00004496"/>
    </source>
</evidence>
<dbReference type="RefSeq" id="WP_390299663.1">
    <property type="nucleotide sequence ID" value="NZ_JBHSFU010000015.1"/>
</dbReference>
<dbReference type="InterPro" id="IPR050890">
    <property type="entry name" value="PTS_EIIA_component"/>
</dbReference>
<dbReference type="PROSITE" id="PS00371">
    <property type="entry name" value="PTS_EIIA_TYPE_1_HIS"/>
    <property type="match status" value="1"/>
</dbReference>
<evidence type="ECO:0000256" key="3">
    <source>
        <dbReference type="ARBA" id="ARBA00022597"/>
    </source>
</evidence>
<evidence type="ECO:0000256" key="6">
    <source>
        <dbReference type="ARBA" id="ARBA00022777"/>
    </source>
</evidence>
<evidence type="ECO:0000313" key="9">
    <source>
        <dbReference type="Proteomes" id="UP001595989"/>
    </source>
</evidence>
<dbReference type="InterPro" id="IPR011055">
    <property type="entry name" value="Dup_hybrid_motif"/>
</dbReference>
<comment type="subcellular location">
    <subcellularLocation>
        <location evidence="1">Cytoplasm</location>
    </subcellularLocation>
</comment>
<gene>
    <name evidence="8" type="ORF">ACFO3D_18385</name>
</gene>
<dbReference type="EMBL" id="JBHSFU010000015">
    <property type="protein sequence ID" value="MFC4560130.1"/>
    <property type="molecule type" value="Genomic_DNA"/>
</dbReference>
<keyword evidence="6" id="KW-0418">Kinase</keyword>
<evidence type="ECO:0000256" key="2">
    <source>
        <dbReference type="ARBA" id="ARBA00022448"/>
    </source>
</evidence>
<feature type="domain" description="PTS EIIA type-1" evidence="7">
    <location>
        <begin position="33"/>
        <end position="137"/>
    </location>
</feature>
<keyword evidence="3 8" id="KW-0762">Sugar transport</keyword>
<dbReference type="InterPro" id="IPR001127">
    <property type="entry name" value="PTS_EIIA_1_perm"/>
</dbReference>
<reference evidence="9" key="1">
    <citation type="journal article" date="2019" name="Int. J. Syst. Evol. Microbiol.">
        <title>The Global Catalogue of Microorganisms (GCM) 10K type strain sequencing project: providing services to taxonomists for standard genome sequencing and annotation.</title>
        <authorList>
            <consortium name="The Broad Institute Genomics Platform"/>
            <consortium name="The Broad Institute Genome Sequencing Center for Infectious Disease"/>
            <person name="Wu L."/>
            <person name="Ma J."/>
        </authorList>
    </citation>
    <scope>NUCLEOTIDE SEQUENCE [LARGE SCALE GENOMIC DNA]</scope>
    <source>
        <strain evidence="9">CGMCC 4.7426</strain>
    </source>
</reference>
<dbReference type="NCBIfam" id="TIGR00830">
    <property type="entry name" value="PTBA"/>
    <property type="match status" value="1"/>
</dbReference>
<dbReference type="SUPFAM" id="SSF51261">
    <property type="entry name" value="Duplicated hybrid motif"/>
    <property type="match status" value="1"/>
</dbReference>
<evidence type="ECO:0000313" key="8">
    <source>
        <dbReference type="EMBL" id="MFC4560130.1"/>
    </source>
</evidence>
<accession>A0ABV9DQ26</accession>
<dbReference type="PROSITE" id="PS51093">
    <property type="entry name" value="PTS_EIIA_TYPE_1"/>
    <property type="match status" value="1"/>
</dbReference>
<proteinExistence type="predicted"/>
<dbReference type="PANTHER" id="PTHR45008">
    <property type="entry name" value="PTS SYSTEM GLUCOSE-SPECIFIC EIIA COMPONENT"/>
    <property type="match status" value="1"/>
</dbReference>
<organism evidence="8 9">
    <name type="scientific">Virgibacillus kekensis</name>
    <dbReference type="NCBI Taxonomy" id="202261"/>
    <lineage>
        <taxon>Bacteria</taxon>
        <taxon>Bacillati</taxon>
        <taxon>Bacillota</taxon>
        <taxon>Bacilli</taxon>
        <taxon>Bacillales</taxon>
        <taxon>Bacillaceae</taxon>
        <taxon>Virgibacillus</taxon>
    </lineage>
</organism>
<evidence type="ECO:0000256" key="4">
    <source>
        <dbReference type="ARBA" id="ARBA00022679"/>
    </source>
</evidence>
<dbReference type="Gene3D" id="2.70.70.10">
    <property type="entry name" value="Glucose Permease (Domain IIA)"/>
    <property type="match status" value="1"/>
</dbReference>
<keyword evidence="4" id="KW-0808">Transferase</keyword>
<evidence type="ECO:0000256" key="5">
    <source>
        <dbReference type="ARBA" id="ARBA00022683"/>
    </source>
</evidence>
<evidence type="ECO:0000259" key="7">
    <source>
        <dbReference type="PROSITE" id="PS51093"/>
    </source>
</evidence>
<sequence length="164" mass="17881">MFKKMFRKKEEITDISVLAPVDGELTFLEDVPDPVFAQKMMGNGIAINPASNEVNAPVKGTIIQVFPTKHAVGIKAENGAEILIHIGLDTVNLEGEGFVSHVNEGDSVKPGDKLITFDMETIKEKAKGTVIPVIITNTDDMNEIRLSDKSNVKASEDEILFVSK</sequence>